<dbReference type="PANTHER" id="PTHR11690">
    <property type="entry name" value="AMILORIDE-SENSITIVE SODIUM CHANNEL-RELATED"/>
    <property type="match status" value="1"/>
</dbReference>
<evidence type="ECO:0000313" key="15">
    <source>
        <dbReference type="Proteomes" id="UP000183832"/>
    </source>
</evidence>
<keyword evidence="9 13" id="KW-0472">Membrane</keyword>
<accession>A0A1J1HGS1</accession>
<dbReference type="GO" id="GO:0015280">
    <property type="term" value="F:ligand-gated sodium channel activity"/>
    <property type="evidence" value="ECO:0007669"/>
    <property type="project" value="TreeGrafter"/>
</dbReference>
<keyword evidence="8 12" id="KW-0406">Ion transport</keyword>
<keyword evidence="5 12" id="KW-0812">Transmembrane</keyword>
<evidence type="ECO:0000256" key="4">
    <source>
        <dbReference type="ARBA" id="ARBA00022461"/>
    </source>
</evidence>
<evidence type="ECO:0000313" key="14">
    <source>
        <dbReference type="EMBL" id="CRK87197.1"/>
    </source>
</evidence>
<name>A0A1J1HGS1_9DIPT</name>
<gene>
    <name evidence="14" type="primary">similar to GM17947</name>
    <name evidence="14" type="ORF">CLUMA_CG001002</name>
</gene>
<comment type="subcellular location">
    <subcellularLocation>
        <location evidence="1">Membrane</location>
        <topology evidence="1">Multi-pass membrane protein</topology>
    </subcellularLocation>
</comment>
<dbReference type="PANTHER" id="PTHR11690:SF288">
    <property type="entry name" value="AMILORIDE-SENSITIVE NA+ CHANNEL-RELATED"/>
    <property type="match status" value="1"/>
</dbReference>
<comment type="similarity">
    <text evidence="2 12">Belongs to the amiloride-sensitive sodium channel (TC 1.A.6) family.</text>
</comment>
<dbReference type="Proteomes" id="UP000183832">
    <property type="component" value="Unassembled WGS sequence"/>
</dbReference>
<dbReference type="InterPro" id="IPR001873">
    <property type="entry name" value="ENaC"/>
</dbReference>
<organism evidence="14 15">
    <name type="scientific">Clunio marinus</name>
    <dbReference type="NCBI Taxonomy" id="568069"/>
    <lineage>
        <taxon>Eukaryota</taxon>
        <taxon>Metazoa</taxon>
        <taxon>Ecdysozoa</taxon>
        <taxon>Arthropoda</taxon>
        <taxon>Hexapoda</taxon>
        <taxon>Insecta</taxon>
        <taxon>Pterygota</taxon>
        <taxon>Neoptera</taxon>
        <taxon>Endopterygota</taxon>
        <taxon>Diptera</taxon>
        <taxon>Nematocera</taxon>
        <taxon>Chironomoidea</taxon>
        <taxon>Chironomidae</taxon>
        <taxon>Clunio</taxon>
    </lineage>
</organism>
<keyword evidence="10 12" id="KW-0739">Sodium transport</keyword>
<evidence type="ECO:0000256" key="6">
    <source>
        <dbReference type="ARBA" id="ARBA00022989"/>
    </source>
</evidence>
<keyword evidence="7" id="KW-0915">Sodium</keyword>
<sequence>MSSNERKCLNEDESKKSQTFPGLKYLQMNCMDEHKQQLLLKYCNCMWICCFLLNFLIEGNFTNCGFKNFKCLNRYNSNLNSGGFLHDLFETASEESCLPECNHVKYAIEVETNILAESNITTLDFNYHSASLVRYRTDMTFGWLDLLVSFGGTACLFLGCSVLSGVELIYHCIKSILMLLTQLLKKLKELFHSQLNSGQVNVIMIKEFQKSNNQATNI</sequence>
<dbReference type="OrthoDB" id="6628406at2759"/>
<evidence type="ECO:0000256" key="13">
    <source>
        <dbReference type="SAM" id="Phobius"/>
    </source>
</evidence>
<keyword evidence="11 12" id="KW-0407">Ion channel</keyword>
<feature type="transmembrane region" description="Helical" evidence="13">
    <location>
        <begin position="146"/>
        <end position="170"/>
    </location>
</feature>
<protein>
    <submittedName>
        <fullName evidence="14">CLUMA_CG001002, isoform A</fullName>
    </submittedName>
</protein>
<evidence type="ECO:0000256" key="5">
    <source>
        <dbReference type="ARBA" id="ARBA00022692"/>
    </source>
</evidence>
<dbReference type="GO" id="GO:0005886">
    <property type="term" value="C:plasma membrane"/>
    <property type="evidence" value="ECO:0007669"/>
    <property type="project" value="TreeGrafter"/>
</dbReference>
<feature type="transmembrane region" description="Helical" evidence="13">
    <location>
        <begin position="38"/>
        <end position="57"/>
    </location>
</feature>
<dbReference type="EMBL" id="CVRI01000004">
    <property type="protein sequence ID" value="CRK87197.1"/>
    <property type="molecule type" value="Genomic_DNA"/>
</dbReference>
<evidence type="ECO:0000256" key="7">
    <source>
        <dbReference type="ARBA" id="ARBA00023053"/>
    </source>
</evidence>
<evidence type="ECO:0000256" key="1">
    <source>
        <dbReference type="ARBA" id="ARBA00004141"/>
    </source>
</evidence>
<proteinExistence type="inferred from homology"/>
<evidence type="ECO:0000256" key="2">
    <source>
        <dbReference type="ARBA" id="ARBA00007193"/>
    </source>
</evidence>
<dbReference type="Gene3D" id="1.10.287.770">
    <property type="entry name" value="YojJ-like"/>
    <property type="match status" value="1"/>
</dbReference>
<dbReference type="Pfam" id="PF00858">
    <property type="entry name" value="ASC"/>
    <property type="match status" value="1"/>
</dbReference>
<evidence type="ECO:0000256" key="3">
    <source>
        <dbReference type="ARBA" id="ARBA00022448"/>
    </source>
</evidence>
<evidence type="ECO:0000256" key="8">
    <source>
        <dbReference type="ARBA" id="ARBA00023065"/>
    </source>
</evidence>
<dbReference type="STRING" id="568069.A0A1J1HGS1"/>
<evidence type="ECO:0000256" key="11">
    <source>
        <dbReference type="ARBA" id="ARBA00023303"/>
    </source>
</evidence>
<evidence type="ECO:0000256" key="10">
    <source>
        <dbReference type="ARBA" id="ARBA00023201"/>
    </source>
</evidence>
<evidence type="ECO:0000256" key="12">
    <source>
        <dbReference type="RuleBase" id="RU000679"/>
    </source>
</evidence>
<keyword evidence="4 12" id="KW-0894">Sodium channel</keyword>
<evidence type="ECO:0000256" key="9">
    <source>
        <dbReference type="ARBA" id="ARBA00023136"/>
    </source>
</evidence>
<dbReference type="AlphaFoldDB" id="A0A1J1HGS1"/>
<keyword evidence="3 12" id="KW-0813">Transport</keyword>
<keyword evidence="6 13" id="KW-1133">Transmembrane helix</keyword>
<keyword evidence="15" id="KW-1185">Reference proteome</keyword>
<reference evidence="14 15" key="1">
    <citation type="submission" date="2015-04" db="EMBL/GenBank/DDBJ databases">
        <authorList>
            <person name="Syromyatnikov M.Y."/>
            <person name="Popov V.N."/>
        </authorList>
    </citation>
    <scope>NUCLEOTIDE SEQUENCE [LARGE SCALE GENOMIC DNA]</scope>
</reference>